<feature type="transmembrane region" description="Helical" evidence="2">
    <location>
        <begin position="31"/>
        <end position="53"/>
    </location>
</feature>
<feature type="transmembrane region" description="Helical" evidence="2">
    <location>
        <begin position="152"/>
        <end position="170"/>
    </location>
</feature>
<proteinExistence type="predicted"/>
<evidence type="ECO:0008006" key="5">
    <source>
        <dbReference type="Google" id="ProtNLM"/>
    </source>
</evidence>
<comment type="caution">
    <text evidence="3">The sequence shown here is derived from an EMBL/GenBank/DDBJ whole genome shotgun (WGS) entry which is preliminary data.</text>
</comment>
<gene>
    <name evidence="3" type="ORF">GCM10010393_31410</name>
</gene>
<feature type="transmembrane region" description="Helical" evidence="2">
    <location>
        <begin position="344"/>
        <end position="362"/>
    </location>
</feature>
<keyword evidence="4" id="KW-1185">Reference proteome</keyword>
<feature type="region of interest" description="Disordered" evidence="1">
    <location>
        <begin position="517"/>
        <end position="553"/>
    </location>
</feature>
<keyword evidence="2" id="KW-0812">Transmembrane</keyword>
<accession>A0ABN3M7V3</accession>
<dbReference type="EMBL" id="BAAASR010000018">
    <property type="protein sequence ID" value="GAA2497084.1"/>
    <property type="molecule type" value="Genomic_DNA"/>
</dbReference>
<feature type="transmembrane region" description="Helical" evidence="2">
    <location>
        <begin position="100"/>
        <end position="119"/>
    </location>
</feature>
<evidence type="ECO:0000256" key="1">
    <source>
        <dbReference type="SAM" id="MobiDB-lite"/>
    </source>
</evidence>
<feature type="transmembrane region" description="Helical" evidence="2">
    <location>
        <begin position="374"/>
        <end position="392"/>
    </location>
</feature>
<protein>
    <recommendedName>
        <fullName evidence="5">Integral membrane protein</fullName>
    </recommendedName>
</protein>
<name>A0ABN3M7V3_9ACTN</name>
<keyword evidence="2" id="KW-0472">Membrane</keyword>
<reference evidence="3 4" key="1">
    <citation type="journal article" date="2019" name="Int. J. Syst. Evol. Microbiol.">
        <title>The Global Catalogue of Microorganisms (GCM) 10K type strain sequencing project: providing services to taxonomists for standard genome sequencing and annotation.</title>
        <authorList>
            <consortium name="The Broad Institute Genomics Platform"/>
            <consortium name="The Broad Institute Genome Sequencing Center for Infectious Disease"/>
            <person name="Wu L."/>
            <person name="Ma J."/>
        </authorList>
    </citation>
    <scope>NUCLEOTIDE SEQUENCE [LARGE SCALE GENOMIC DNA]</scope>
    <source>
        <strain evidence="3 4">JCM 5062</strain>
    </source>
</reference>
<evidence type="ECO:0000256" key="2">
    <source>
        <dbReference type="SAM" id="Phobius"/>
    </source>
</evidence>
<evidence type="ECO:0000313" key="3">
    <source>
        <dbReference type="EMBL" id="GAA2497084.1"/>
    </source>
</evidence>
<sequence>MQESVIVGIRGRVPHVVLQESRDPRAGAGGCLWLAAVAAAFTVAHLTLIAPGMGLGWDETVYVSQVSPQAPAAFFSAPRARGVTFLVAPVAAVTTSVAALRVYLAVLAGCGLFLALWAWRRLLPPAPLALAGVLFASLWVSLFYAGQAMPNLWVAYGALAATGCFLRAARDPGDRWAVVGMVAAVAFAGLMRPYDALWLALPLAAAAVGMRAWRWPLLLVALGAGLALGWAEWVVEAYARYGGVWARLERASEIQGRLGWYLAVDDHVRALGGRTLCRPCDVPWRAPGAALWFLALPLLVAAGVRAALRAGRHRTEMVVATGVGVSLALPYLFAVGYAAPRFLLPAYALLALPVAGLLLWACRPRPRRGRRRAVAALIALVVAGHVFVQYRVADSVADRVRRDTRELTRIAAALRAHGVRPPCVVSGEDAIRVAFRAGCVSRQPGGHDGSITPQGLVALSRQRPVAVLVSGTARPPAYARGWRVHPLPDLGRLTGYRAYVSGARPVDAGSVQDVSRSWATDVSPSSGTASTAASGPARSTGFPGRRVGARAVR</sequence>
<feature type="transmembrane region" description="Helical" evidence="2">
    <location>
        <begin position="125"/>
        <end position="145"/>
    </location>
</feature>
<evidence type="ECO:0000313" key="4">
    <source>
        <dbReference type="Proteomes" id="UP001499942"/>
    </source>
</evidence>
<keyword evidence="2" id="KW-1133">Transmembrane helix</keyword>
<dbReference type="Proteomes" id="UP001499942">
    <property type="component" value="Unassembled WGS sequence"/>
</dbReference>
<feature type="transmembrane region" description="Helical" evidence="2">
    <location>
        <begin position="215"/>
        <end position="235"/>
    </location>
</feature>
<feature type="compositionally biased region" description="Low complexity" evidence="1">
    <location>
        <begin position="523"/>
        <end position="541"/>
    </location>
</feature>
<feature type="transmembrane region" description="Helical" evidence="2">
    <location>
        <begin position="176"/>
        <end position="194"/>
    </location>
</feature>
<feature type="transmembrane region" description="Helical" evidence="2">
    <location>
        <begin position="317"/>
        <end position="338"/>
    </location>
</feature>
<organism evidence="3 4">
    <name type="scientific">Streptomyces gobitricini</name>
    <dbReference type="NCBI Taxonomy" id="68211"/>
    <lineage>
        <taxon>Bacteria</taxon>
        <taxon>Bacillati</taxon>
        <taxon>Actinomycetota</taxon>
        <taxon>Actinomycetes</taxon>
        <taxon>Kitasatosporales</taxon>
        <taxon>Streptomycetaceae</taxon>
        <taxon>Streptomyces</taxon>
    </lineage>
</organism>
<dbReference type="RefSeq" id="WP_344361368.1">
    <property type="nucleotide sequence ID" value="NZ_BAAASR010000018.1"/>
</dbReference>